<proteinExistence type="predicted"/>
<reference evidence="2" key="1">
    <citation type="journal article" date="2020" name="Nature">
        <title>Giant virus diversity and host interactions through global metagenomics.</title>
        <authorList>
            <person name="Schulz F."/>
            <person name="Roux S."/>
            <person name="Paez-Espino D."/>
            <person name="Jungbluth S."/>
            <person name="Walsh D.A."/>
            <person name="Denef V.J."/>
            <person name="McMahon K.D."/>
            <person name="Konstantinidis K.T."/>
            <person name="Eloe-Fadrosh E.A."/>
            <person name="Kyrpides N.C."/>
            <person name="Woyke T."/>
        </authorList>
    </citation>
    <scope>NUCLEOTIDE SEQUENCE</scope>
    <source>
        <strain evidence="2">GVMAG-M-3300027708-5</strain>
    </source>
</reference>
<feature type="compositionally biased region" description="Polar residues" evidence="1">
    <location>
        <begin position="754"/>
        <end position="768"/>
    </location>
</feature>
<feature type="compositionally biased region" description="Acidic residues" evidence="1">
    <location>
        <begin position="731"/>
        <end position="753"/>
    </location>
</feature>
<organism evidence="2">
    <name type="scientific">viral metagenome</name>
    <dbReference type="NCBI Taxonomy" id="1070528"/>
    <lineage>
        <taxon>unclassified sequences</taxon>
        <taxon>metagenomes</taxon>
        <taxon>organismal metagenomes</taxon>
    </lineage>
</organism>
<feature type="region of interest" description="Disordered" evidence="1">
    <location>
        <begin position="704"/>
        <end position="768"/>
    </location>
</feature>
<sequence length="1942" mass="224919">MEGRIVIPGQDIYKICILDSNGKAKRIIVYNGTNAEYPMTKDDEIFSEDEKIRLGLDQPDIQCSPQQIHKDDSIRIIKKKIIQELGKNNVSYEELYLFSGQNNKLHLLKSFLEMTGQGKADFTKHMAGQFLFNILNDPAMDKVTAFTEKINKDVYSYDDFAKEFKSVDDLYTMFVALGRKFSQTTDLLFSGNPFDILPTPELAYIPSSKNTLDAFDNHLLLNYGNLQYNTIYVCLAGDVLKYAAEVAIGEEYMISLYYPLLEKQGVTSNAALIENKEELIKQTQEIMKEKTMKIYDVIDQFYDIYYSRTSEIPYLEKGISSFEFVLHPEFKTLLPLDIIFKQYHAKKHVPYIKYIQGGRQEPIYRLYSTQRTRNGKKIPYLPKNQIMALSKLYSGGRSRKVTLFIQHEQATIFLEFEYNGNIIVRSELKRPIPIREVNELLMTLVNPEIQIINHLLESNGYLLQPFGNLTDDNLEILSMQYGMTIDYKIDIKMAEYIDFLSCAFEIIDKNIDKGAMLKFKRVENYRRMDAMASMITQAFKHNDNDKNVIELLKVNFLLSEEEALGKLRDYLSEHVRIGGQFVNKSINIAENPGFPVILRVVPFENKLAVEIKEINSIDFLDVLDIYLDSFLRITQYPDTTVVTKAKLLEISSTIRKVVDTPHVENVIVQAAAATKVVDIQPFQIQFDSDDIDLEEEEMGGILFEEEEDEEEGKHDEDQGTGQGTEQATGQGEEDNYSQGDDNDGILFEEEDSPEQSVSSQTSQSDLVSRSKQLGGVNMFFKRMKEKDPELFLIRKEGNFGAYTGICPSNISRQPVILSDEEKKEIDEKYPGSYEVALPYSTKPDKKFWYICPRYWCVKTNRPMTKEQVDRGECGGIKQPDKKNLVEFTDEKEHKDKEGRYRQHRPGFLEKNKHPNPNFCLPCCFKNMNSDKQIRRREECNIPDNILSTGKETDEKVVKRLVTKPGTLIDKIRKYLKDYGKLDKPAIQAKLDEYEDREYELLEEVEEEYKVQIDATKERDAEFNESPRAKTEKKVKNAYHVLNFDKFPINQHRWGYLQLSLELFLHTDNSTSATKNNPAILKPNERPLLRYGIEQSRHQSFVGCLADIYTYYKPGPAPTIKEMREIIATAVTLDIFLKAHNGSLVSVFQPPGIFKTVSDLSVEKYRDTAFYKSFQPADFEIPAKNNFLKYTIVSYENFLKFLRDDDSFIDHTYLWDIVTMKETELFSNGLNLVIMEIANNDVTDNVELVCPTNSYSEQAFDSKKGTVLLIKREEFYEPIYRYGNTFYEPNTNTRNQAVKVFQKKDTPAKLLDVFETIRRSTNAKCNAQPSIKKYSSNQGKVVVYEFKENLPAKTVHDLLKQYGYTIKSQIMNYRGKIIALMVVNNAEDPVAVYIPTFPSAIVDGLERKYIDDVIWLPYETTFNKLKQIHEITNGEVRSKPFKRVVEDGIIVGIMTETNQFLQIAEPFENNDVEKYGADNFIEIVTKRGTAESGEKPSTAYYNKYYEIDKQLASQDSPDMLRIQTIRNISLETQFYLAFRIKLRTILNDYTNKEIRQQIVDIIENPSYSYFSKLKKLNEKIELLMTDQVSFVEIAEDALRGMSTFISQGDIKTVCFLKNGAICIPTKNLTNGQDNHVLYFNRISDELLRYNRIRLFLLEPKRYLNVTEVDYSIRDDEIVLLQSILYGKYFDDLLPFHMNEYIQNINFDTANPAMTSERYNNKVSLNEQNQCIVEVMPVMVSESGKPWHTIFPKSVKETVFRNSDICSFDILVEVIKKHLNREETVESIKVELVKIYERHRILYGKNINTLLANQGKFKSIDMILKQRLTYETMIMNDSYFLSNLDLWVLARFYDLPIVLFSSNKIDNMVEGIDWMILNGPLDASFYFIRCNGIKNGEIREEFHLLSEKFLLHELVGLEAPLPKQIQSFDDFLKSLVAFKLVVRP</sequence>
<accession>A0A6C0JI89</accession>
<name>A0A6C0JI89_9ZZZZ</name>
<evidence type="ECO:0000313" key="2">
    <source>
        <dbReference type="EMBL" id="QHU04731.1"/>
    </source>
</evidence>
<dbReference type="EMBL" id="MN740404">
    <property type="protein sequence ID" value="QHU04731.1"/>
    <property type="molecule type" value="Genomic_DNA"/>
</dbReference>
<protein>
    <submittedName>
        <fullName evidence="2">Uncharacterized protein</fullName>
    </submittedName>
</protein>
<evidence type="ECO:0000256" key="1">
    <source>
        <dbReference type="SAM" id="MobiDB-lite"/>
    </source>
</evidence>